<feature type="compositionally biased region" description="Polar residues" evidence="1">
    <location>
        <begin position="47"/>
        <end position="59"/>
    </location>
</feature>
<accession>A0A453NK55</accession>
<reference evidence="2" key="5">
    <citation type="journal article" date="2021" name="G3 (Bethesda)">
        <title>Aegilops tauschii genome assembly Aet v5.0 features greater sequence contiguity and improved annotation.</title>
        <authorList>
            <person name="Wang L."/>
            <person name="Zhu T."/>
            <person name="Rodriguez J.C."/>
            <person name="Deal K.R."/>
            <person name="Dubcovsky J."/>
            <person name="McGuire P.E."/>
            <person name="Lux T."/>
            <person name="Spannagl M."/>
            <person name="Mayer K.F.X."/>
            <person name="Baldrich P."/>
            <person name="Meyers B.C."/>
            <person name="Huo N."/>
            <person name="Gu Y.Q."/>
            <person name="Zhou H."/>
            <person name="Devos K.M."/>
            <person name="Bennetzen J.L."/>
            <person name="Unver T."/>
            <person name="Budak H."/>
            <person name="Gulick P.J."/>
            <person name="Galiba G."/>
            <person name="Kalapos B."/>
            <person name="Nelson D.R."/>
            <person name="Li P."/>
            <person name="You F.M."/>
            <person name="Luo M.C."/>
            <person name="Dvorak J."/>
        </authorList>
    </citation>
    <scope>NUCLEOTIDE SEQUENCE [LARGE SCALE GENOMIC DNA]</scope>
    <source>
        <strain evidence="2">cv. AL8/78</strain>
    </source>
</reference>
<dbReference type="EnsemblPlants" id="AET6Gv20398800.14">
    <property type="protein sequence ID" value="AET6Gv20398800.14"/>
    <property type="gene ID" value="AET6Gv20398800"/>
</dbReference>
<evidence type="ECO:0000313" key="3">
    <source>
        <dbReference type="Proteomes" id="UP000015105"/>
    </source>
</evidence>
<proteinExistence type="predicted"/>
<sequence length="70" mass="7762">RLLINASVTPPDLPAYLPTKPALSATFSETPPKPSRDLGPTPHVSHYYTQRLSRPTRSVSPPHFPFPFIP</sequence>
<reference evidence="2" key="4">
    <citation type="submission" date="2019-03" db="UniProtKB">
        <authorList>
            <consortium name="EnsemblPlants"/>
        </authorList>
    </citation>
    <scope>IDENTIFICATION</scope>
</reference>
<keyword evidence="3" id="KW-1185">Reference proteome</keyword>
<protein>
    <submittedName>
        <fullName evidence="2">Uncharacterized protein</fullName>
    </submittedName>
</protein>
<organism evidence="2 3">
    <name type="scientific">Aegilops tauschii subsp. strangulata</name>
    <name type="common">Goatgrass</name>
    <dbReference type="NCBI Taxonomy" id="200361"/>
    <lineage>
        <taxon>Eukaryota</taxon>
        <taxon>Viridiplantae</taxon>
        <taxon>Streptophyta</taxon>
        <taxon>Embryophyta</taxon>
        <taxon>Tracheophyta</taxon>
        <taxon>Spermatophyta</taxon>
        <taxon>Magnoliopsida</taxon>
        <taxon>Liliopsida</taxon>
        <taxon>Poales</taxon>
        <taxon>Poaceae</taxon>
        <taxon>BOP clade</taxon>
        <taxon>Pooideae</taxon>
        <taxon>Triticodae</taxon>
        <taxon>Triticeae</taxon>
        <taxon>Triticinae</taxon>
        <taxon>Aegilops</taxon>
    </lineage>
</organism>
<reference evidence="3" key="1">
    <citation type="journal article" date="2014" name="Science">
        <title>Ancient hybridizations among the ancestral genomes of bread wheat.</title>
        <authorList>
            <consortium name="International Wheat Genome Sequencing Consortium,"/>
            <person name="Marcussen T."/>
            <person name="Sandve S.R."/>
            <person name="Heier L."/>
            <person name="Spannagl M."/>
            <person name="Pfeifer M."/>
            <person name="Jakobsen K.S."/>
            <person name="Wulff B.B."/>
            <person name="Steuernagel B."/>
            <person name="Mayer K.F."/>
            <person name="Olsen O.A."/>
        </authorList>
    </citation>
    <scope>NUCLEOTIDE SEQUENCE [LARGE SCALE GENOMIC DNA]</scope>
    <source>
        <strain evidence="3">cv. AL8/78</strain>
    </source>
</reference>
<feature type="region of interest" description="Disordered" evidence="1">
    <location>
        <begin position="24"/>
        <end position="70"/>
    </location>
</feature>
<reference evidence="2" key="3">
    <citation type="journal article" date="2017" name="Nature">
        <title>Genome sequence of the progenitor of the wheat D genome Aegilops tauschii.</title>
        <authorList>
            <person name="Luo M.C."/>
            <person name="Gu Y.Q."/>
            <person name="Puiu D."/>
            <person name="Wang H."/>
            <person name="Twardziok S.O."/>
            <person name="Deal K.R."/>
            <person name="Huo N."/>
            <person name="Zhu T."/>
            <person name="Wang L."/>
            <person name="Wang Y."/>
            <person name="McGuire P.E."/>
            <person name="Liu S."/>
            <person name="Long H."/>
            <person name="Ramasamy R.K."/>
            <person name="Rodriguez J.C."/>
            <person name="Van S.L."/>
            <person name="Yuan L."/>
            <person name="Wang Z."/>
            <person name="Xia Z."/>
            <person name="Xiao L."/>
            <person name="Anderson O.D."/>
            <person name="Ouyang S."/>
            <person name="Liang Y."/>
            <person name="Zimin A.V."/>
            <person name="Pertea G."/>
            <person name="Qi P."/>
            <person name="Bennetzen J.L."/>
            <person name="Dai X."/>
            <person name="Dawson M.W."/>
            <person name="Muller H.G."/>
            <person name="Kugler K."/>
            <person name="Rivarola-Duarte L."/>
            <person name="Spannagl M."/>
            <person name="Mayer K.F.X."/>
            <person name="Lu F.H."/>
            <person name="Bevan M.W."/>
            <person name="Leroy P."/>
            <person name="Li P."/>
            <person name="You F.M."/>
            <person name="Sun Q."/>
            <person name="Liu Z."/>
            <person name="Lyons E."/>
            <person name="Wicker T."/>
            <person name="Salzberg S.L."/>
            <person name="Devos K.M."/>
            <person name="Dvorak J."/>
        </authorList>
    </citation>
    <scope>NUCLEOTIDE SEQUENCE [LARGE SCALE GENOMIC DNA]</scope>
    <source>
        <strain evidence="2">cv. AL8/78</strain>
    </source>
</reference>
<evidence type="ECO:0000313" key="2">
    <source>
        <dbReference type="EnsemblPlants" id="AET6Gv20398800.14"/>
    </source>
</evidence>
<dbReference type="Proteomes" id="UP000015105">
    <property type="component" value="Chromosome 6D"/>
</dbReference>
<dbReference type="AlphaFoldDB" id="A0A453NK55"/>
<name>A0A453NK55_AEGTS</name>
<reference evidence="3" key="2">
    <citation type="journal article" date="2017" name="Nat. Plants">
        <title>The Aegilops tauschii genome reveals multiple impacts of transposons.</title>
        <authorList>
            <person name="Zhao G."/>
            <person name="Zou C."/>
            <person name="Li K."/>
            <person name="Wang K."/>
            <person name="Li T."/>
            <person name="Gao L."/>
            <person name="Zhang X."/>
            <person name="Wang H."/>
            <person name="Yang Z."/>
            <person name="Liu X."/>
            <person name="Jiang W."/>
            <person name="Mao L."/>
            <person name="Kong X."/>
            <person name="Jiao Y."/>
            <person name="Jia J."/>
        </authorList>
    </citation>
    <scope>NUCLEOTIDE SEQUENCE [LARGE SCALE GENOMIC DNA]</scope>
    <source>
        <strain evidence="3">cv. AL8/78</strain>
    </source>
</reference>
<dbReference type="Gramene" id="AET6Gv20398800.14">
    <property type="protein sequence ID" value="AET6Gv20398800.14"/>
    <property type="gene ID" value="AET6Gv20398800"/>
</dbReference>
<evidence type="ECO:0000256" key="1">
    <source>
        <dbReference type="SAM" id="MobiDB-lite"/>
    </source>
</evidence>